<keyword evidence="2" id="KW-0597">Phosphoprotein</keyword>
<sequence>MATELTPQRLGFEVLGPVQVTIDDVPQNLGGVKPRAVLAKLITQRNQVVSAEALADAAWDGNPPAMFRNHLQVAIAKLRKVLQTAGFDPMRVLATAPPGYRLVVEEQQCDAARFAALKNTGHQHAAAGRYEDASAAFSAALAEWKGPALADLRGLRFADDYAAPIDDERLATQIVRAEAEIACGRPTLVLNELSSLAGIHPLHEPLWQQLIAALYLANRPSDALEACRRLRRALDDELAVDPSPAIQDLELRILRQEPLESKAPSTSQDLGKTVVKHRNTRRAQLRDRSGQVTPIGDGTLRIGRAPDNNVVLRDDQVSRYHAAIVQSPAGILIRDLWSSNGVYVRGNQVFESAMLNNGDEIEIGSTTFVFELLEA</sequence>
<comment type="similarity">
    <text evidence="1">Belongs to the AfsR/DnrI/RedD regulatory family.</text>
</comment>
<dbReference type="PANTHER" id="PTHR35807:SF1">
    <property type="entry name" value="TRANSCRIPTIONAL REGULATOR REDD"/>
    <property type="match status" value="1"/>
</dbReference>
<dbReference type="RefSeq" id="WP_169585032.1">
    <property type="nucleotide sequence ID" value="NZ_VCQU01000001.1"/>
</dbReference>
<dbReference type="GO" id="GO:0000160">
    <property type="term" value="P:phosphorelay signal transduction system"/>
    <property type="evidence" value="ECO:0007669"/>
    <property type="project" value="InterPro"/>
</dbReference>
<dbReference type="SUPFAM" id="SSF46894">
    <property type="entry name" value="C-terminal effector domain of the bipartite response regulators"/>
    <property type="match status" value="1"/>
</dbReference>
<dbReference type="SMART" id="SM01043">
    <property type="entry name" value="BTAD"/>
    <property type="match status" value="1"/>
</dbReference>
<keyword evidence="11" id="KW-1185">Reference proteome</keyword>
<gene>
    <name evidence="10" type="ORF">FGL95_04895</name>
</gene>
<dbReference type="InterPro" id="IPR000253">
    <property type="entry name" value="FHA_dom"/>
</dbReference>
<keyword evidence="4 6" id="KW-0238">DNA-binding</keyword>
<proteinExistence type="inferred from homology"/>
<evidence type="ECO:0000256" key="4">
    <source>
        <dbReference type="ARBA" id="ARBA00023125"/>
    </source>
</evidence>
<dbReference type="SMART" id="SM00862">
    <property type="entry name" value="Trans_reg_C"/>
    <property type="match status" value="1"/>
</dbReference>
<evidence type="ECO:0000256" key="1">
    <source>
        <dbReference type="ARBA" id="ARBA00005820"/>
    </source>
</evidence>
<keyword evidence="3" id="KW-0805">Transcription regulation</keyword>
<dbReference type="Gene3D" id="1.10.10.10">
    <property type="entry name" value="Winged helix-like DNA-binding domain superfamily/Winged helix DNA-binding domain"/>
    <property type="match status" value="1"/>
</dbReference>
<dbReference type="PROSITE" id="PS51755">
    <property type="entry name" value="OMPR_PHOB"/>
    <property type="match status" value="1"/>
</dbReference>
<protein>
    <submittedName>
        <fullName evidence="10">FHA domain-containing protein</fullName>
    </submittedName>
</protein>
<evidence type="ECO:0000256" key="7">
    <source>
        <dbReference type="SAM" id="MobiDB-lite"/>
    </source>
</evidence>
<dbReference type="Gene3D" id="2.60.200.20">
    <property type="match status" value="1"/>
</dbReference>
<dbReference type="InterPro" id="IPR005158">
    <property type="entry name" value="BTAD"/>
</dbReference>
<evidence type="ECO:0000259" key="8">
    <source>
        <dbReference type="PROSITE" id="PS50006"/>
    </source>
</evidence>
<dbReference type="Pfam" id="PF00498">
    <property type="entry name" value="FHA"/>
    <property type="match status" value="1"/>
</dbReference>
<organism evidence="10 11">
    <name type="scientific">Antrihabitans stalactiti</name>
    <dbReference type="NCBI Taxonomy" id="2584121"/>
    <lineage>
        <taxon>Bacteria</taxon>
        <taxon>Bacillati</taxon>
        <taxon>Actinomycetota</taxon>
        <taxon>Actinomycetes</taxon>
        <taxon>Mycobacteriales</taxon>
        <taxon>Nocardiaceae</taxon>
        <taxon>Antrihabitans</taxon>
    </lineage>
</organism>
<evidence type="ECO:0000256" key="2">
    <source>
        <dbReference type="ARBA" id="ARBA00022553"/>
    </source>
</evidence>
<dbReference type="AlphaFoldDB" id="A0A848K9P9"/>
<reference evidence="10 11" key="1">
    <citation type="submission" date="2019-05" db="EMBL/GenBank/DDBJ databases">
        <authorList>
            <person name="Lee S.D."/>
        </authorList>
    </citation>
    <scope>NUCLEOTIDE SEQUENCE [LARGE SCALE GENOMIC DNA]</scope>
    <source>
        <strain evidence="10 11">YC2-7</strain>
    </source>
</reference>
<feature type="domain" description="OmpR/PhoB-type" evidence="9">
    <location>
        <begin position="2"/>
        <end position="104"/>
    </location>
</feature>
<dbReference type="SMART" id="SM00240">
    <property type="entry name" value="FHA"/>
    <property type="match status" value="1"/>
</dbReference>
<evidence type="ECO:0000259" key="9">
    <source>
        <dbReference type="PROSITE" id="PS51755"/>
    </source>
</evidence>
<dbReference type="InterPro" id="IPR051677">
    <property type="entry name" value="AfsR-DnrI-RedD_regulator"/>
</dbReference>
<dbReference type="InterPro" id="IPR008984">
    <property type="entry name" value="SMAD_FHA_dom_sf"/>
</dbReference>
<evidence type="ECO:0000313" key="10">
    <source>
        <dbReference type="EMBL" id="NMN94376.1"/>
    </source>
</evidence>
<feature type="domain" description="FHA" evidence="8">
    <location>
        <begin position="300"/>
        <end position="349"/>
    </location>
</feature>
<dbReference type="InterPro" id="IPR016032">
    <property type="entry name" value="Sig_transdc_resp-reg_C-effctor"/>
</dbReference>
<feature type="compositionally biased region" description="Basic residues" evidence="7">
    <location>
        <begin position="274"/>
        <end position="283"/>
    </location>
</feature>
<feature type="DNA-binding region" description="OmpR/PhoB-type" evidence="6">
    <location>
        <begin position="2"/>
        <end position="104"/>
    </location>
</feature>
<dbReference type="GO" id="GO:0003677">
    <property type="term" value="F:DNA binding"/>
    <property type="evidence" value="ECO:0007669"/>
    <property type="project" value="UniProtKB-UniRule"/>
</dbReference>
<dbReference type="SUPFAM" id="SSF49879">
    <property type="entry name" value="SMAD/FHA domain"/>
    <property type="match status" value="1"/>
</dbReference>
<feature type="region of interest" description="Disordered" evidence="7">
    <location>
        <begin position="260"/>
        <end position="299"/>
    </location>
</feature>
<name>A0A848K9P9_9NOCA</name>
<dbReference type="InterPro" id="IPR001867">
    <property type="entry name" value="OmpR/PhoB-type_DNA-bd"/>
</dbReference>
<evidence type="ECO:0000256" key="3">
    <source>
        <dbReference type="ARBA" id="ARBA00023015"/>
    </source>
</evidence>
<dbReference type="InterPro" id="IPR011990">
    <property type="entry name" value="TPR-like_helical_dom_sf"/>
</dbReference>
<dbReference type="Pfam" id="PF03704">
    <property type="entry name" value="BTAD"/>
    <property type="match status" value="1"/>
</dbReference>
<dbReference type="InterPro" id="IPR036388">
    <property type="entry name" value="WH-like_DNA-bd_sf"/>
</dbReference>
<dbReference type="Proteomes" id="UP000535543">
    <property type="component" value="Unassembled WGS sequence"/>
</dbReference>
<dbReference type="PROSITE" id="PS50006">
    <property type="entry name" value="FHA_DOMAIN"/>
    <property type="match status" value="1"/>
</dbReference>
<dbReference type="CDD" id="cd00060">
    <property type="entry name" value="FHA"/>
    <property type="match status" value="1"/>
</dbReference>
<accession>A0A848K9P9</accession>
<dbReference type="Pfam" id="PF00486">
    <property type="entry name" value="Trans_reg_C"/>
    <property type="match status" value="1"/>
</dbReference>
<comment type="caution">
    <text evidence="10">The sequence shown here is derived from an EMBL/GenBank/DDBJ whole genome shotgun (WGS) entry which is preliminary data.</text>
</comment>
<reference evidence="10 11" key="2">
    <citation type="submission" date="2020-06" db="EMBL/GenBank/DDBJ databases">
        <title>Antribacter stalactiti gen. nov., sp. nov., a new member of the family Nacardiaceae isolated from a cave.</title>
        <authorList>
            <person name="Kim I.S."/>
        </authorList>
    </citation>
    <scope>NUCLEOTIDE SEQUENCE [LARGE SCALE GENOMIC DNA]</scope>
    <source>
        <strain evidence="10 11">YC2-7</strain>
    </source>
</reference>
<dbReference type="PANTHER" id="PTHR35807">
    <property type="entry name" value="TRANSCRIPTIONAL REGULATOR REDD-RELATED"/>
    <property type="match status" value="1"/>
</dbReference>
<dbReference type="SUPFAM" id="SSF48452">
    <property type="entry name" value="TPR-like"/>
    <property type="match status" value="1"/>
</dbReference>
<evidence type="ECO:0000313" key="11">
    <source>
        <dbReference type="Proteomes" id="UP000535543"/>
    </source>
</evidence>
<evidence type="ECO:0000256" key="5">
    <source>
        <dbReference type="ARBA" id="ARBA00023163"/>
    </source>
</evidence>
<keyword evidence="5" id="KW-0804">Transcription</keyword>
<dbReference type="GO" id="GO:0006355">
    <property type="term" value="P:regulation of DNA-templated transcription"/>
    <property type="evidence" value="ECO:0007669"/>
    <property type="project" value="InterPro"/>
</dbReference>
<dbReference type="CDD" id="cd15831">
    <property type="entry name" value="BTAD"/>
    <property type="match status" value="1"/>
</dbReference>
<dbReference type="Gene3D" id="1.25.40.10">
    <property type="entry name" value="Tetratricopeptide repeat domain"/>
    <property type="match status" value="1"/>
</dbReference>
<evidence type="ECO:0000256" key="6">
    <source>
        <dbReference type="PROSITE-ProRule" id="PRU01091"/>
    </source>
</evidence>
<dbReference type="EMBL" id="VCQU01000001">
    <property type="protein sequence ID" value="NMN94376.1"/>
    <property type="molecule type" value="Genomic_DNA"/>
</dbReference>